<evidence type="ECO:0000313" key="3">
    <source>
        <dbReference type="Proteomes" id="UP000807342"/>
    </source>
</evidence>
<reference evidence="2" key="1">
    <citation type="submission" date="2020-11" db="EMBL/GenBank/DDBJ databases">
        <authorList>
            <consortium name="DOE Joint Genome Institute"/>
            <person name="Ahrendt S."/>
            <person name="Riley R."/>
            <person name="Andreopoulos W."/>
            <person name="Labutti K."/>
            <person name="Pangilinan J."/>
            <person name="Ruiz-Duenas F.J."/>
            <person name="Barrasa J.M."/>
            <person name="Sanchez-Garcia M."/>
            <person name="Camarero S."/>
            <person name="Miyauchi S."/>
            <person name="Serrano A."/>
            <person name="Linde D."/>
            <person name="Babiker R."/>
            <person name="Drula E."/>
            <person name="Ayuso-Fernandez I."/>
            <person name="Pacheco R."/>
            <person name="Padilla G."/>
            <person name="Ferreira P."/>
            <person name="Barriuso J."/>
            <person name="Kellner H."/>
            <person name="Castanera R."/>
            <person name="Alfaro M."/>
            <person name="Ramirez L."/>
            <person name="Pisabarro A.G."/>
            <person name="Kuo A."/>
            <person name="Tritt A."/>
            <person name="Lipzen A."/>
            <person name="He G."/>
            <person name="Yan M."/>
            <person name="Ng V."/>
            <person name="Cullen D."/>
            <person name="Martin F."/>
            <person name="Rosso M.-N."/>
            <person name="Henrissat B."/>
            <person name="Hibbett D."/>
            <person name="Martinez A.T."/>
            <person name="Grigoriev I.V."/>
        </authorList>
    </citation>
    <scope>NUCLEOTIDE SEQUENCE</scope>
    <source>
        <strain evidence="2">MF-IS2</strain>
    </source>
</reference>
<dbReference type="EMBL" id="MU151127">
    <property type="protein sequence ID" value="KAF9449554.1"/>
    <property type="molecule type" value="Genomic_DNA"/>
</dbReference>
<dbReference type="Proteomes" id="UP000807342">
    <property type="component" value="Unassembled WGS sequence"/>
</dbReference>
<dbReference type="OrthoDB" id="3191896at2759"/>
<name>A0A9P5XEI7_9AGAR</name>
<feature type="compositionally biased region" description="Polar residues" evidence="1">
    <location>
        <begin position="37"/>
        <end position="49"/>
    </location>
</feature>
<gene>
    <name evidence="2" type="ORF">P691DRAFT_546966</name>
</gene>
<evidence type="ECO:0000256" key="1">
    <source>
        <dbReference type="SAM" id="MobiDB-lite"/>
    </source>
</evidence>
<sequence>MSGYPEKLEKMFLEIEEASERRARELEEEERVAELSGSVSRSETPNTLANRRDRRRGSISISRFGQLPESQYQGPNSPGLTPIAAQSPFYQAQAANMSNASFASGASDLSNDRAYTEDQTHVTQMHQIAGKQGLSKAVNTILPRRLSRTKSASILTPLTEANLVIGVSVQESTTEVSDGEAIELGTTVTVSAPGCKLHNKSSRRSLPVSSGAKWLARAKSLTQSFKFKAKQPSLSQNIPS</sequence>
<proteinExistence type="predicted"/>
<evidence type="ECO:0000313" key="2">
    <source>
        <dbReference type="EMBL" id="KAF9449554.1"/>
    </source>
</evidence>
<protein>
    <submittedName>
        <fullName evidence="2">Uncharacterized protein</fullName>
    </submittedName>
</protein>
<organism evidence="2 3">
    <name type="scientific">Macrolepiota fuliginosa MF-IS2</name>
    <dbReference type="NCBI Taxonomy" id="1400762"/>
    <lineage>
        <taxon>Eukaryota</taxon>
        <taxon>Fungi</taxon>
        <taxon>Dikarya</taxon>
        <taxon>Basidiomycota</taxon>
        <taxon>Agaricomycotina</taxon>
        <taxon>Agaricomycetes</taxon>
        <taxon>Agaricomycetidae</taxon>
        <taxon>Agaricales</taxon>
        <taxon>Agaricineae</taxon>
        <taxon>Agaricaceae</taxon>
        <taxon>Macrolepiota</taxon>
    </lineage>
</organism>
<comment type="caution">
    <text evidence="2">The sequence shown here is derived from an EMBL/GenBank/DDBJ whole genome shotgun (WGS) entry which is preliminary data.</text>
</comment>
<feature type="region of interest" description="Disordered" evidence="1">
    <location>
        <begin position="21"/>
        <end position="77"/>
    </location>
</feature>
<feature type="compositionally biased region" description="Polar residues" evidence="1">
    <location>
        <begin position="68"/>
        <end position="77"/>
    </location>
</feature>
<keyword evidence="3" id="KW-1185">Reference proteome</keyword>
<accession>A0A9P5XEI7</accession>
<dbReference type="AlphaFoldDB" id="A0A9P5XEI7"/>